<sequence>MDIDQDKIDNAVLALLHLTLDQDGRAWKSFDWNVMDRLHAKGFIGDPASKAKSVRLTQEGIARSEQLFQEMFAKTR</sequence>
<reference evidence="2" key="1">
    <citation type="submission" date="2016-08" db="EMBL/GenBank/DDBJ databases">
        <authorList>
            <person name="Seilhamer J.J."/>
        </authorList>
    </citation>
    <scope>NUCLEOTIDE SEQUENCE</scope>
    <source>
        <strain evidence="2">86</strain>
    </source>
</reference>
<feature type="domain" description="DUF6429" evidence="1">
    <location>
        <begin position="4"/>
        <end position="74"/>
    </location>
</feature>
<dbReference type="InterPro" id="IPR045489">
    <property type="entry name" value="DUF6429"/>
</dbReference>
<name>A0A212LF19_9HYPH</name>
<gene>
    <name evidence="2" type="ORF">KL86PLE_30582</name>
</gene>
<dbReference type="AlphaFoldDB" id="A0A212LF19"/>
<dbReference type="EMBL" id="FMJD01000007">
    <property type="protein sequence ID" value="SCM76135.1"/>
    <property type="molecule type" value="Genomic_DNA"/>
</dbReference>
<protein>
    <recommendedName>
        <fullName evidence="1">DUF6429 domain-containing protein</fullName>
    </recommendedName>
</protein>
<accession>A0A212LF19</accession>
<dbReference type="RefSeq" id="WP_100079608.1">
    <property type="nucleotide sequence ID" value="NZ_LT608334.1"/>
</dbReference>
<evidence type="ECO:0000259" key="1">
    <source>
        <dbReference type="Pfam" id="PF20008"/>
    </source>
</evidence>
<dbReference type="Pfam" id="PF20008">
    <property type="entry name" value="DUF6429"/>
    <property type="match status" value="1"/>
</dbReference>
<evidence type="ECO:0000313" key="2">
    <source>
        <dbReference type="EMBL" id="SCM76135.1"/>
    </source>
</evidence>
<organism evidence="2">
    <name type="scientific">uncultured Pleomorphomonas sp</name>
    <dbReference type="NCBI Taxonomy" id="442121"/>
    <lineage>
        <taxon>Bacteria</taxon>
        <taxon>Pseudomonadati</taxon>
        <taxon>Pseudomonadota</taxon>
        <taxon>Alphaproteobacteria</taxon>
        <taxon>Hyphomicrobiales</taxon>
        <taxon>Pleomorphomonadaceae</taxon>
        <taxon>Pleomorphomonas</taxon>
        <taxon>environmental samples</taxon>
    </lineage>
</organism>
<proteinExistence type="predicted"/>